<dbReference type="PANTHER" id="PTHR33026:SF7">
    <property type="entry name" value="OS03G0100275 PROTEIN"/>
    <property type="match status" value="1"/>
</dbReference>
<feature type="region of interest" description="Disordered" evidence="1">
    <location>
        <begin position="342"/>
        <end position="368"/>
    </location>
</feature>
<dbReference type="EMBL" id="CM016554">
    <property type="protein sequence ID" value="TKW26775.1"/>
    <property type="molecule type" value="Genomic_DNA"/>
</dbReference>
<dbReference type="Gramene" id="TKW26775">
    <property type="protein sequence ID" value="TKW26775"/>
    <property type="gene ID" value="SEVIR_3G213200v2"/>
</dbReference>
<evidence type="ECO:0000256" key="1">
    <source>
        <dbReference type="SAM" id="MobiDB-lite"/>
    </source>
</evidence>
<feature type="compositionally biased region" description="Basic and acidic residues" evidence="1">
    <location>
        <begin position="174"/>
        <end position="185"/>
    </location>
</feature>
<evidence type="ECO:0000313" key="2">
    <source>
        <dbReference type="EMBL" id="TKW26775.1"/>
    </source>
</evidence>
<dbReference type="Proteomes" id="UP000298652">
    <property type="component" value="Chromosome 3"/>
</dbReference>
<evidence type="ECO:0000313" key="3">
    <source>
        <dbReference type="Proteomes" id="UP000298652"/>
    </source>
</evidence>
<dbReference type="PANTHER" id="PTHR33026">
    <property type="entry name" value="OS06G0360600 PROTEIN"/>
    <property type="match status" value="1"/>
</dbReference>
<feature type="region of interest" description="Disordered" evidence="1">
    <location>
        <begin position="161"/>
        <end position="199"/>
    </location>
</feature>
<gene>
    <name evidence="2" type="ORF">SEVIR_3G213200v2</name>
</gene>
<accession>A0A4U6VDX5</accession>
<dbReference type="OMA" id="LEYELIM"/>
<dbReference type="AlphaFoldDB" id="A0A4U6VDX5"/>
<feature type="compositionally biased region" description="Polar residues" evidence="1">
    <location>
        <begin position="186"/>
        <end position="195"/>
    </location>
</feature>
<protein>
    <submittedName>
        <fullName evidence="2">Uncharacterized protein</fullName>
    </submittedName>
</protein>
<reference evidence="2" key="1">
    <citation type="submission" date="2019-03" db="EMBL/GenBank/DDBJ databases">
        <title>WGS assembly of Setaria viridis.</title>
        <authorList>
            <person name="Huang P."/>
            <person name="Jenkins J."/>
            <person name="Grimwood J."/>
            <person name="Barry K."/>
            <person name="Healey A."/>
            <person name="Mamidi S."/>
            <person name="Sreedasyam A."/>
            <person name="Shu S."/>
            <person name="Feldman M."/>
            <person name="Wu J."/>
            <person name="Yu Y."/>
            <person name="Chen C."/>
            <person name="Johnson J."/>
            <person name="Rokhsar D."/>
            <person name="Baxter I."/>
            <person name="Schmutz J."/>
            <person name="Brutnell T."/>
            <person name="Kellogg E."/>
        </authorList>
    </citation>
    <scope>NUCLEOTIDE SEQUENCE [LARGE SCALE GENOMIC DNA]</scope>
</reference>
<name>A0A4U6VDX5_SETVI</name>
<organism evidence="2 3">
    <name type="scientific">Setaria viridis</name>
    <name type="common">Green bristlegrass</name>
    <name type="synonym">Setaria italica subsp. viridis</name>
    <dbReference type="NCBI Taxonomy" id="4556"/>
    <lineage>
        <taxon>Eukaryota</taxon>
        <taxon>Viridiplantae</taxon>
        <taxon>Streptophyta</taxon>
        <taxon>Embryophyta</taxon>
        <taxon>Tracheophyta</taxon>
        <taxon>Spermatophyta</taxon>
        <taxon>Magnoliopsida</taxon>
        <taxon>Liliopsida</taxon>
        <taxon>Poales</taxon>
        <taxon>Poaceae</taxon>
        <taxon>PACMAD clade</taxon>
        <taxon>Panicoideae</taxon>
        <taxon>Panicodae</taxon>
        <taxon>Paniceae</taxon>
        <taxon>Cenchrinae</taxon>
        <taxon>Setaria</taxon>
    </lineage>
</organism>
<feature type="compositionally biased region" description="Basic and acidic residues" evidence="1">
    <location>
        <begin position="358"/>
        <end position="368"/>
    </location>
</feature>
<sequence length="368" mass="40253">MAWKRSTMKDAEIQELVDTELLQERAVVGWRSSDGNAWMFEVRPNETPCRENMQIRKQYSDLYLEYELIMGHRPKYSSRWLDEPTTDESIQVPNLLTKIAALKKQGLTRVVVAASFLKRRLQPLQFRQTPAYKYSGLDGPLWMSPDDISDEEVESQLRRMSKELEGEPGAVEEFDSRNKPNEPRVSKQNKSTSIMSRHHADDDVDVDLALPPKKQRTAVLKRGTSEVEETVEVAPDEVVDAAETATNNAGEVAETAADIRTDAVDTAASDMTMAPEVTTPHVTLEAAVTAGGVAGSTETDKSEAVKTPEAVFDATLSEISSDRECMDTSGNRVAAAAQVLATGIGDNPGAPRPAPSTSKKEKGGQCGG</sequence>
<proteinExistence type="predicted"/>
<keyword evidence="3" id="KW-1185">Reference proteome</keyword>